<reference evidence="12" key="2">
    <citation type="submission" date="2017-09" db="EMBL/GenBank/DDBJ databases">
        <authorList>
            <person name="Perez-Cataluna A."/>
            <person name="Figueras M.J."/>
            <person name="Salas-Masso N."/>
        </authorList>
    </citation>
    <scope>NUCLEOTIDE SEQUENCE</scope>
    <source>
        <strain evidence="12">CECT 7727</strain>
    </source>
</reference>
<dbReference type="Gene3D" id="1.10.287.950">
    <property type="entry name" value="Methyl-accepting chemotaxis protein"/>
    <property type="match status" value="1"/>
</dbReference>
<dbReference type="GO" id="GO:0006935">
    <property type="term" value="P:chemotaxis"/>
    <property type="evidence" value="ECO:0007669"/>
    <property type="project" value="UniProtKB-KW"/>
</dbReference>
<keyword evidence="4 9" id="KW-0812">Transmembrane</keyword>
<dbReference type="GO" id="GO:0007165">
    <property type="term" value="P:signal transduction"/>
    <property type="evidence" value="ECO:0007669"/>
    <property type="project" value="UniProtKB-KW"/>
</dbReference>
<dbReference type="KEGG" id="amar:AMRN_0775"/>
<dbReference type="AlphaFoldDB" id="A0A347TIV0"/>
<evidence type="ECO:0000256" key="6">
    <source>
        <dbReference type="ARBA" id="ARBA00023136"/>
    </source>
</evidence>
<evidence type="ECO:0000313" key="12">
    <source>
        <dbReference type="EMBL" id="PHO14203.1"/>
    </source>
</evidence>
<comment type="subcellular location">
    <subcellularLocation>
        <location evidence="1">Cell membrane</location>
        <topology evidence="1">Multi-pass membrane protein</topology>
    </subcellularLocation>
</comment>
<name>A0A347TIV0_9BACT</name>
<dbReference type="SMART" id="SM00283">
    <property type="entry name" value="MA"/>
    <property type="match status" value="1"/>
</dbReference>
<evidence type="ECO:0000256" key="2">
    <source>
        <dbReference type="ARBA" id="ARBA00022475"/>
    </source>
</evidence>
<dbReference type="Proteomes" id="UP000264693">
    <property type="component" value="Chromosome"/>
</dbReference>
<feature type="transmembrane region" description="Helical" evidence="9">
    <location>
        <begin position="281"/>
        <end position="299"/>
    </location>
</feature>
<evidence type="ECO:0000313" key="13">
    <source>
        <dbReference type="Proteomes" id="UP000224740"/>
    </source>
</evidence>
<dbReference type="SUPFAM" id="SSF103190">
    <property type="entry name" value="Sensory domain-like"/>
    <property type="match status" value="1"/>
</dbReference>
<dbReference type="EMBL" id="NXAO01000068">
    <property type="protein sequence ID" value="PHO14203.1"/>
    <property type="molecule type" value="Genomic_DNA"/>
</dbReference>
<dbReference type="GO" id="GO:0005886">
    <property type="term" value="C:plasma membrane"/>
    <property type="evidence" value="ECO:0007669"/>
    <property type="project" value="UniProtKB-SubCell"/>
</dbReference>
<dbReference type="InterPro" id="IPR004089">
    <property type="entry name" value="MCPsignal_dom"/>
</dbReference>
<keyword evidence="2" id="KW-1003">Cell membrane</keyword>
<dbReference type="InterPro" id="IPR004090">
    <property type="entry name" value="Chemotax_Me-accpt_rcpt"/>
</dbReference>
<evidence type="ECO:0000256" key="5">
    <source>
        <dbReference type="ARBA" id="ARBA00022989"/>
    </source>
</evidence>
<dbReference type="Pfam" id="PF00015">
    <property type="entry name" value="MCPsignal"/>
    <property type="match status" value="1"/>
</dbReference>
<dbReference type="PANTHER" id="PTHR43531:SF11">
    <property type="entry name" value="METHYL-ACCEPTING CHEMOTAXIS PROTEIN 3"/>
    <property type="match status" value="1"/>
</dbReference>
<comment type="similarity">
    <text evidence="7">Belongs to the methyl-accepting chemotaxis (MCP) protein family.</text>
</comment>
<sequence length="707" mass="78584">MGKYSLKTKLLTLIFISVGISFGILGFQNAINSYESKSALVKNKEMNNSKNIAEYLDVYFNSKITVVNTIAKNLEKEEMSVHNQNIFKTLELGNSAGEFGLFFLGFADNGNEVESGGKTLTLEKDNFDARKRPWFKQAVKKQALGVTKPYWGKTLNTYVVTLYKPIYKNSKLVAVLGADIALDVLINKLASSDITEGGYAYVVDSNDGEILIHKDKKSMGKTSKFFNGMKTNKEGYLVDEEDGIEQHIFFHKIKTLNWDILIKVPEEHIFGQIKKDIQKTVILFIVLLSVILFILYLFLNKALSPLGKFEDGLYSFFSYLKGEKKTIEKLNINSNDEFGKMGKIVDEQMQIIETSHKQEELLIQEVKQIVRSIKDGDLSCEVTKETSNSSLNELKDILNEMIKSIRMDVNDDIVQIKTVLESYSQLDFTNEIKNPTGNIAIKINQLCEIITKMLQTNKLNGELLNEKSQLLLENVNQLNISTNETAVSLEESASALEEVTNTVKANTQDIRTMTNYSNELSQAINEGEKLASSTAKAMDDINEETKLIVEAITVIDQIAFQTNILSLNAAVEAATAGEAGKGFAVVAAEVRNLANRSAQAASEIKTLVEKATSKTHNGKVIADTMITGYSKLSQNVEKTTHIISNISTASNEQKISIEQVNEMVTKIDAQTQENSRVAGNTQDIAKSSSNIASEILKSASDKKFKED</sequence>
<keyword evidence="8" id="KW-0807">Transducer</keyword>
<feature type="domain" description="Methyl-accepting transducer" evidence="10">
    <location>
        <begin position="460"/>
        <end position="685"/>
    </location>
</feature>
<dbReference type="InterPro" id="IPR033479">
    <property type="entry name" value="dCache_1"/>
</dbReference>
<dbReference type="Pfam" id="PF02743">
    <property type="entry name" value="dCache_1"/>
    <property type="match status" value="1"/>
</dbReference>
<protein>
    <submittedName>
        <fullName evidence="11">Cache sensor-containing MCP-domain signal transduction protein</fullName>
    </submittedName>
    <submittedName>
        <fullName evidence="12">Chemotaxis protein</fullName>
    </submittedName>
</protein>
<dbReference type="GO" id="GO:0004888">
    <property type="term" value="F:transmembrane signaling receptor activity"/>
    <property type="evidence" value="ECO:0007669"/>
    <property type="project" value="InterPro"/>
</dbReference>
<dbReference type="RefSeq" id="WP_099312528.1">
    <property type="nucleotide sequence ID" value="NZ_CP032101.1"/>
</dbReference>
<gene>
    <name evidence="11" type="ORF">AMRN_0775</name>
    <name evidence="12" type="ORF">CPH92_13150</name>
</gene>
<reference evidence="11 14" key="3">
    <citation type="submission" date="2018-08" db="EMBL/GenBank/DDBJ databases">
        <title>Complete genome of the Arcobacter marinus type strain JCM 15502.</title>
        <authorList>
            <person name="Miller W.G."/>
            <person name="Yee E."/>
            <person name="Huynh S."/>
            <person name="Parker C.T."/>
        </authorList>
    </citation>
    <scope>NUCLEOTIDE SEQUENCE [LARGE SCALE GENOMIC DNA]</scope>
    <source>
        <strain evidence="11 14">JCM 15502</strain>
    </source>
</reference>
<accession>A0A347TIV0</accession>
<dbReference type="PRINTS" id="PR00260">
    <property type="entry name" value="CHEMTRNSDUCR"/>
</dbReference>
<reference evidence="13" key="1">
    <citation type="submission" date="2017-09" db="EMBL/GenBank/DDBJ databases">
        <title>Arcobacter canalis sp. nov., a new species isolated from a water canal contaminated with urban sewage.</title>
        <authorList>
            <person name="Perez-Cataluna A."/>
            <person name="Salas-Masso N."/>
            <person name="Figueras M.J."/>
        </authorList>
    </citation>
    <scope>NUCLEOTIDE SEQUENCE [LARGE SCALE GENOMIC DNA]</scope>
    <source>
        <strain evidence="13">CECT 7727</strain>
    </source>
</reference>
<evidence type="ECO:0000256" key="4">
    <source>
        <dbReference type="ARBA" id="ARBA00022692"/>
    </source>
</evidence>
<evidence type="ECO:0000256" key="1">
    <source>
        <dbReference type="ARBA" id="ARBA00004651"/>
    </source>
</evidence>
<evidence type="ECO:0000259" key="10">
    <source>
        <dbReference type="PROSITE" id="PS50111"/>
    </source>
</evidence>
<dbReference type="InterPro" id="IPR051310">
    <property type="entry name" value="MCP_chemotaxis"/>
</dbReference>
<dbReference type="EMBL" id="CP032101">
    <property type="protein sequence ID" value="AXX86528.1"/>
    <property type="molecule type" value="Genomic_DNA"/>
</dbReference>
<dbReference type="PROSITE" id="PS50111">
    <property type="entry name" value="CHEMOTAXIS_TRANSDUC_2"/>
    <property type="match status" value="1"/>
</dbReference>
<evidence type="ECO:0000256" key="9">
    <source>
        <dbReference type="SAM" id="Phobius"/>
    </source>
</evidence>
<keyword evidence="13" id="KW-1185">Reference proteome</keyword>
<dbReference type="Proteomes" id="UP000224740">
    <property type="component" value="Unassembled WGS sequence"/>
</dbReference>
<dbReference type="SUPFAM" id="SSF58104">
    <property type="entry name" value="Methyl-accepting chemotaxis protein (MCP) signaling domain"/>
    <property type="match status" value="1"/>
</dbReference>
<dbReference type="PANTHER" id="PTHR43531">
    <property type="entry name" value="PROTEIN ICFG"/>
    <property type="match status" value="1"/>
</dbReference>
<keyword evidence="3" id="KW-0145">Chemotaxis</keyword>
<dbReference type="CDD" id="cd12913">
    <property type="entry name" value="PDC1_MCP_like"/>
    <property type="match status" value="1"/>
</dbReference>
<keyword evidence="6 9" id="KW-0472">Membrane</keyword>
<dbReference type="InterPro" id="IPR029151">
    <property type="entry name" value="Sensor-like_sf"/>
</dbReference>
<evidence type="ECO:0000313" key="11">
    <source>
        <dbReference type="EMBL" id="AXX86528.1"/>
    </source>
</evidence>
<dbReference type="CDD" id="cd12912">
    <property type="entry name" value="PDC2_MCP_like"/>
    <property type="match status" value="1"/>
</dbReference>
<keyword evidence="5 9" id="KW-1133">Transmembrane helix</keyword>
<proteinExistence type="inferred from homology"/>
<organism evidence="11 14">
    <name type="scientific">Malaciobacter marinus</name>
    <dbReference type="NCBI Taxonomy" id="505249"/>
    <lineage>
        <taxon>Bacteria</taxon>
        <taxon>Pseudomonadati</taxon>
        <taxon>Campylobacterota</taxon>
        <taxon>Epsilonproteobacteria</taxon>
        <taxon>Campylobacterales</taxon>
        <taxon>Arcobacteraceae</taxon>
        <taxon>Malaciobacter</taxon>
    </lineage>
</organism>
<dbReference type="Gene3D" id="3.30.450.20">
    <property type="entry name" value="PAS domain"/>
    <property type="match status" value="2"/>
</dbReference>
<evidence type="ECO:0000313" key="14">
    <source>
        <dbReference type="Proteomes" id="UP000264693"/>
    </source>
</evidence>
<evidence type="ECO:0000256" key="8">
    <source>
        <dbReference type="PROSITE-ProRule" id="PRU00284"/>
    </source>
</evidence>
<evidence type="ECO:0000256" key="3">
    <source>
        <dbReference type="ARBA" id="ARBA00022500"/>
    </source>
</evidence>
<evidence type="ECO:0000256" key="7">
    <source>
        <dbReference type="ARBA" id="ARBA00029447"/>
    </source>
</evidence>